<feature type="region of interest" description="Disordered" evidence="1">
    <location>
        <begin position="1503"/>
        <end position="1522"/>
    </location>
</feature>
<keyword evidence="5" id="KW-1185">Reference proteome</keyword>
<sequence length="1560" mass="175851">MIKRIKRTYWVLLAIPLLMSIAWAYYRWVAPTKIAFLNYPDFSIARIQKSNASGWINIETLDRNSIGKARNYDALFIFGRGLHLSPSEKSSIEQAGLSGLPIFTEGATNPNMDLTNLMGKNLDLISLYMKYGGSHNYRNMLSYIRGEMSGKLFGLDEIAKPKEISRNVLFHLEETELFEDVASFETHMKSKNALKNGQAKVALFTSVPGPFNSNRDHLDEFIRKLESHDLNVYPVSAVEKRLKFLKEISPDIVLMMPHGRLSLGQDQECQQWLREKNIPLLTPISVFQPYEDWLKNPQGFFGPMLSMSIALPELDGAAMPYVVTAQYKDENGYNIFKAIPERMDAFCEGLKKRLALKQKKNADKKIAIVYFKGPGNNAMVASNMEIIPSLYNLLKRLKNEGYDLGELPDSSSALWDLIQQKGPVLGPYAEGKIEKFIKQGNPEIISPDQYEAWSEKSLYPEMSQAVEKEYGGFPGEYMSVMQDTVESLALSRVELGNIVLIPQPLPAVGEDSFSLIHGADIAPPYPYISAYLWARHGFGADAILHFGTHGSLEFTPGKQVALSGYDWTDALIGNTPHYYLYTISNVGEGIIAKRRSYATLVSHLTSPFLESGVYGDLKTLQDKLLAYTNVSGNVKQQYLESITQLSDKLGILSDLGIENSEELSNSELNRLVDYVQEISQEKITAGLYTLGEAYENEHLTQTVKLMAIDPIAYNLAEMDKIRGKISEKDIQDVSFFEKNYRSKASGIIHQVNEGKTFKELNLITSAEMARAQAWYKANPTFSQSDIIKGFISMGDRKGSSKKPKKGKRSQRLSDDEQKKLEDLLVNISTDQEKVDFILKMKSDKNFKMYSGLLDSVTLKKARKIAVAIPAMKKAIEIGNTDDMKAVIRIMQKEEGRKEALALLEDPRLSERIVIERQRKKSEARDRLSSDDFKAKLAIESQVENSWNLEKLQSADTAILFALSHWDMAQDIFGITEKDLKHRHQQVLKSINKKNRTEQSWAEAVASLQKTINDLPTYKELLSKSPDMELDALVNSFDGGYLLPSSGGDPITNPSTVPTGRNLYSIDAEKTPSKESWEVGKALAESLIDDYQKKHNAFPKKVSFTLWSGSFIETEGATLAEILYLLGVEPVRDPFGRVMNVKLIPMEELGRPRIDVIVQTSGQLRDLAASRLKMINKAVAMASKAEEKSNYVREGSKLAQKVMMEKGLTPLQSRKWADQRVFGGVNGNYGTNIMGMVEKADRWKSEEEIARTYIHNMGALYGGSEDWGAFEEGVFEAMLQQTEAVVQPRQSNTWGALSLDHVYEFMGGINLAVRTVTGKDPEGYFNDFRNPSKAKVQGIKEAIGVESRTTLLNPKYIEEYMQGEATSAETFAETFRNTFGWNVMKPTAIREGLWQDLYEVYVNDKHNLDVKGFFEDKNPYALQEMTAVLLESAHKGYWQASEEDIRNVSNLHAQLVKDFDAGCSEFVCDNQDVRDMVSRNASEELSVGYEETINNVREKSRNDNSEALVLESDSKEKKVSKEERKQAEVQEMISIRIVLLGLAALVLVIAFVWWRKRKSYD</sequence>
<protein>
    <submittedName>
        <fullName evidence="4">Cobaltochelatase CobN</fullName>
        <ecNumber evidence="4">6.6.1.2</ecNumber>
    </submittedName>
</protein>
<evidence type="ECO:0000256" key="1">
    <source>
        <dbReference type="SAM" id="MobiDB-lite"/>
    </source>
</evidence>
<feature type="transmembrane region" description="Helical" evidence="2">
    <location>
        <begin position="1532"/>
        <end position="1553"/>
    </location>
</feature>
<name>A0AAE4BUR2_9BACT</name>
<dbReference type="Pfam" id="PF02514">
    <property type="entry name" value="CobN-Mg_chel"/>
    <property type="match status" value="1"/>
</dbReference>
<gene>
    <name evidence="4" type="ORF">HNQ88_005123</name>
</gene>
<dbReference type="RefSeq" id="WP_309943353.1">
    <property type="nucleotide sequence ID" value="NZ_AP025307.1"/>
</dbReference>
<feature type="compositionally biased region" description="Basic residues" evidence="1">
    <location>
        <begin position="799"/>
        <end position="810"/>
    </location>
</feature>
<evidence type="ECO:0000259" key="3">
    <source>
        <dbReference type="Pfam" id="PF02514"/>
    </source>
</evidence>
<dbReference type="GO" id="GO:0051116">
    <property type="term" value="F:cobaltochelatase activity"/>
    <property type="evidence" value="ECO:0007669"/>
    <property type="project" value="UniProtKB-EC"/>
</dbReference>
<proteinExistence type="predicted"/>
<keyword evidence="2" id="KW-1133">Transmembrane helix</keyword>
<reference evidence="4" key="1">
    <citation type="submission" date="2023-07" db="EMBL/GenBank/DDBJ databases">
        <title>Genomic Encyclopedia of Type Strains, Phase IV (KMG-IV): sequencing the most valuable type-strain genomes for metagenomic binning, comparative biology and taxonomic classification.</title>
        <authorList>
            <person name="Goeker M."/>
        </authorList>
    </citation>
    <scope>NUCLEOTIDE SEQUENCE</scope>
    <source>
        <strain evidence="4">DSM 26174</strain>
    </source>
</reference>
<feature type="domain" description="CobN/magnesium chelatase" evidence="3">
    <location>
        <begin position="128"/>
        <end position="1443"/>
    </location>
</feature>
<evidence type="ECO:0000256" key="2">
    <source>
        <dbReference type="SAM" id="Phobius"/>
    </source>
</evidence>
<dbReference type="EMBL" id="JAVDQD010000016">
    <property type="protein sequence ID" value="MDR6242036.1"/>
    <property type="molecule type" value="Genomic_DNA"/>
</dbReference>
<dbReference type="EC" id="6.6.1.2" evidence="4"/>
<dbReference type="PANTHER" id="PTHR44119">
    <property type="entry name" value="MAGNESIUM-CHELATASE SUBUNIT CHLH, CHLOROPLASTIC"/>
    <property type="match status" value="1"/>
</dbReference>
<comment type="caution">
    <text evidence="4">The sequence shown here is derived from an EMBL/GenBank/DDBJ whole genome shotgun (WGS) entry which is preliminary data.</text>
</comment>
<dbReference type="PANTHER" id="PTHR44119:SF1">
    <property type="entry name" value="MAGNESIUM-CHELATASE SUBUNIT CHLH, CHLOROPLASTIC"/>
    <property type="match status" value="1"/>
</dbReference>
<feature type="compositionally biased region" description="Basic and acidic residues" evidence="1">
    <location>
        <begin position="1511"/>
        <end position="1522"/>
    </location>
</feature>
<dbReference type="InterPro" id="IPR003672">
    <property type="entry name" value="CobN/Mg_chltase"/>
</dbReference>
<evidence type="ECO:0000313" key="4">
    <source>
        <dbReference type="EMBL" id="MDR6242036.1"/>
    </source>
</evidence>
<keyword evidence="2" id="KW-0812">Transmembrane</keyword>
<organism evidence="4 5">
    <name type="scientific">Aureibacter tunicatorum</name>
    <dbReference type="NCBI Taxonomy" id="866807"/>
    <lineage>
        <taxon>Bacteria</taxon>
        <taxon>Pseudomonadati</taxon>
        <taxon>Bacteroidota</taxon>
        <taxon>Cytophagia</taxon>
        <taxon>Cytophagales</taxon>
        <taxon>Persicobacteraceae</taxon>
        <taxon>Aureibacter</taxon>
    </lineage>
</organism>
<accession>A0AAE4BUR2</accession>
<keyword evidence="4" id="KW-0436">Ligase</keyword>
<dbReference type="Proteomes" id="UP001185092">
    <property type="component" value="Unassembled WGS sequence"/>
</dbReference>
<evidence type="ECO:0000313" key="5">
    <source>
        <dbReference type="Proteomes" id="UP001185092"/>
    </source>
</evidence>
<keyword evidence="2" id="KW-0472">Membrane</keyword>
<feature type="region of interest" description="Disordered" evidence="1">
    <location>
        <begin position="793"/>
        <end position="814"/>
    </location>
</feature>